<organism evidence="2 3">
    <name type="scientific">Thelonectria olida</name>
    <dbReference type="NCBI Taxonomy" id="1576542"/>
    <lineage>
        <taxon>Eukaryota</taxon>
        <taxon>Fungi</taxon>
        <taxon>Dikarya</taxon>
        <taxon>Ascomycota</taxon>
        <taxon>Pezizomycotina</taxon>
        <taxon>Sordariomycetes</taxon>
        <taxon>Hypocreomycetidae</taxon>
        <taxon>Hypocreales</taxon>
        <taxon>Nectriaceae</taxon>
        <taxon>Thelonectria</taxon>
    </lineage>
</organism>
<keyword evidence="3" id="KW-1185">Reference proteome</keyword>
<accession>A0A9P8WF96</accession>
<proteinExistence type="predicted"/>
<feature type="transmembrane region" description="Helical" evidence="1">
    <location>
        <begin position="663"/>
        <end position="684"/>
    </location>
</feature>
<keyword evidence="1" id="KW-0812">Transmembrane</keyword>
<dbReference type="Proteomes" id="UP000777438">
    <property type="component" value="Unassembled WGS sequence"/>
</dbReference>
<feature type="transmembrane region" description="Helical" evidence="1">
    <location>
        <begin position="212"/>
        <end position="231"/>
    </location>
</feature>
<keyword evidence="1" id="KW-0472">Membrane</keyword>
<keyword evidence="1" id="KW-1133">Transmembrane helix</keyword>
<feature type="transmembrane region" description="Helical" evidence="1">
    <location>
        <begin position="95"/>
        <end position="119"/>
    </location>
</feature>
<comment type="caution">
    <text evidence="2">The sequence shown here is derived from an EMBL/GenBank/DDBJ whole genome shotgun (WGS) entry which is preliminary data.</text>
</comment>
<sequence>MAELSQRSVDPRYELVHTDESTLHDPLNKHAATHNITPGFESDSSGRRRGTLSLFRWRIAALLRKARLQGVLIAFQSTREWVHRVQETPIVKDRLAATLTAMIHLPAVAGVITLSFYIWKNYYIGKELQGAPNHDIEKKLGIQFAAKLMELFITLSLSSILFAMVRHEFTIGEGVPYGALVAGQQITEISFLWSTEFFTIVTGKFSRIWKKLAFITVAFLFTILAFGASSLSATVMMPQEGDWAAGGSLIWANATPAEIFPGILTENNTVGSVCNTTGDNRCPSWEWEVLNQQLISKLSTSSQVVDGLLGPRPPRNIVLSGLKTLVKMTVDVRETWRNNNSPNHTVASMPHFVPSDACVLSSLHWEEASVLASETGKHRYSYYTKIEHQLNAPMPITFTKCQRSSMDSDDIQAPSFPDFRSFDYPAVSVTNDDIASWMNETLPDLESPEVMWFNLDSAWSGNASVGVVVAVPTNSSSKSVDVYGCMIDARFVGATITGDAVALMSQGVPAFSDALATSLAGSWIRSPTYGSRVYLQPSFAQYLNPLDSKANRTIVHEMILTSGVWTSDGKGSRSARHVEAILAVLATNGLGRSAPNVSAITKLSDPQAKDWWKKFMPQNGKVFGPGGSPYAVSSEDKARLYGMEMQTWITGYAFADNSLTMRAAMAVFYVYVLVVVVFSIWSIWSGITSSSWESVPELLSLSLADQASAEKSGMRDPEESAPMDFMKENYCIAAEGSKLRLRTTHGTVPFENRIKPNKSYD</sequence>
<evidence type="ECO:0000313" key="2">
    <source>
        <dbReference type="EMBL" id="KAH6898016.1"/>
    </source>
</evidence>
<dbReference type="AlphaFoldDB" id="A0A9P8WF96"/>
<protein>
    <submittedName>
        <fullName evidence="2">Uncharacterized protein</fullName>
    </submittedName>
</protein>
<dbReference type="OrthoDB" id="426882at2759"/>
<dbReference type="EMBL" id="JAGPYM010000002">
    <property type="protein sequence ID" value="KAH6898016.1"/>
    <property type="molecule type" value="Genomic_DNA"/>
</dbReference>
<gene>
    <name evidence="2" type="ORF">B0T10DRAFT_543067</name>
</gene>
<reference evidence="2 3" key="1">
    <citation type="journal article" date="2021" name="Nat. Commun.">
        <title>Genetic determinants of endophytism in the Arabidopsis root mycobiome.</title>
        <authorList>
            <person name="Mesny F."/>
            <person name="Miyauchi S."/>
            <person name="Thiergart T."/>
            <person name="Pickel B."/>
            <person name="Atanasova L."/>
            <person name="Karlsson M."/>
            <person name="Huettel B."/>
            <person name="Barry K.W."/>
            <person name="Haridas S."/>
            <person name="Chen C."/>
            <person name="Bauer D."/>
            <person name="Andreopoulos W."/>
            <person name="Pangilinan J."/>
            <person name="LaButti K."/>
            <person name="Riley R."/>
            <person name="Lipzen A."/>
            <person name="Clum A."/>
            <person name="Drula E."/>
            <person name="Henrissat B."/>
            <person name="Kohler A."/>
            <person name="Grigoriev I.V."/>
            <person name="Martin F.M."/>
            <person name="Hacquard S."/>
        </authorList>
    </citation>
    <scope>NUCLEOTIDE SEQUENCE [LARGE SCALE GENOMIC DNA]</scope>
    <source>
        <strain evidence="2 3">MPI-CAGE-CH-0241</strain>
    </source>
</reference>
<name>A0A9P8WF96_9HYPO</name>
<evidence type="ECO:0000256" key="1">
    <source>
        <dbReference type="SAM" id="Phobius"/>
    </source>
</evidence>
<evidence type="ECO:0000313" key="3">
    <source>
        <dbReference type="Proteomes" id="UP000777438"/>
    </source>
</evidence>